<dbReference type="InterPro" id="IPR017871">
    <property type="entry name" value="ABC_transporter-like_CS"/>
</dbReference>
<comment type="similarity">
    <text evidence="1">Belongs to the ABC transporter superfamily.</text>
</comment>
<dbReference type="SMART" id="SM00382">
    <property type="entry name" value="AAA"/>
    <property type="match status" value="1"/>
</dbReference>
<dbReference type="GO" id="GO:0005524">
    <property type="term" value="F:ATP binding"/>
    <property type="evidence" value="ECO:0007669"/>
    <property type="project" value="UniProtKB-KW"/>
</dbReference>
<dbReference type="PANTHER" id="PTHR42711:SF5">
    <property type="entry name" value="ABC TRANSPORTER ATP-BINDING PROTEIN NATA"/>
    <property type="match status" value="1"/>
</dbReference>
<evidence type="ECO:0000259" key="6">
    <source>
        <dbReference type="PROSITE" id="PS50893"/>
    </source>
</evidence>
<evidence type="ECO:0000256" key="3">
    <source>
        <dbReference type="ARBA" id="ARBA00022458"/>
    </source>
</evidence>
<evidence type="ECO:0000256" key="2">
    <source>
        <dbReference type="ARBA" id="ARBA00022448"/>
    </source>
</evidence>
<dbReference type="InterPro" id="IPR003439">
    <property type="entry name" value="ABC_transporter-like_ATP-bd"/>
</dbReference>
<gene>
    <name evidence="7" type="primary">drrA_2</name>
    <name evidence="7" type="ORF">OCH7691_00412</name>
</gene>
<keyword evidence="5 7" id="KW-0067">ATP-binding</keyword>
<protein>
    <submittedName>
        <fullName evidence="7">Daunorubicin/doxorubicin resistance ATP-binding protein DrrA</fullName>
        <ecNumber evidence="7">3.6.3.-</ecNumber>
    </submittedName>
</protein>
<sequence length="347" mass="37770">MHWRSARNCEAPLFSANVMRNETGRPATGDSITAKAPAEAVPAIEVRGLRKVYRGSGGRGPVTALDGVDLSIPAGSFFALLGPNGAGKSTFINILAGLVARTEGSVRIAGHDIDREMRAARRAIGVVPQELNIDPFFTPRAAMEFQAGLYGVRKSERQTDRILAAMGLTDKAESYARSLSGGMRRRLLVAKAMVHRPAVLILDEPTAGVDVELRQQLWEYIRELNVGGVTVLLTTHYLEEAEQLCDRIAIIDRGKVVACERTETLVQRLDSKSLKIRIREPLEILPEGLATLGASLPDPNIVKLDYRPSATAIGEVLSRVQAAGLEIVDLSTEEADLEDAFLQLTRR</sequence>
<feature type="domain" description="ABC transporter" evidence="6">
    <location>
        <begin position="44"/>
        <end position="278"/>
    </location>
</feature>
<keyword evidence="2" id="KW-0813">Transport</keyword>
<dbReference type="InterPro" id="IPR027417">
    <property type="entry name" value="P-loop_NTPase"/>
</dbReference>
<evidence type="ECO:0000313" key="8">
    <source>
        <dbReference type="Proteomes" id="UP000193200"/>
    </source>
</evidence>
<evidence type="ECO:0000313" key="7">
    <source>
        <dbReference type="EMBL" id="SLN18745.1"/>
    </source>
</evidence>
<keyword evidence="7" id="KW-0378">Hydrolase</keyword>
<dbReference type="Gene3D" id="3.40.50.300">
    <property type="entry name" value="P-loop containing nucleotide triphosphate hydrolases"/>
    <property type="match status" value="1"/>
</dbReference>
<dbReference type="InParanoid" id="A0A1Y5RKW4"/>
<keyword evidence="8" id="KW-1185">Reference proteome</keyword>
<dbReference type="Pfam" id="PF00005">
    <property type="entry name" value="ABC_tran"/>
    <property type="match status" value="1"/>
</dbReference>
<proteinExistence type="inferred from homology"/>
<evidence type="ECO:0000256" key="1">
    <source>
        <dbReference type="ARBA" id="ARBA00005417"/>
    </source>
</evidence>
<organism evidence="7 8">
    <name type="scientific">Oceanibacterium hippocampi</name>
    <dbReference type="NCBI Taxonomy" id="745714"/>
    <lineage>
        <taxon>Bacteria</taxon>
        <taxon>Pseudomonadati</taxon>
        <taxon>Pseudomonadota</taxon>
        <taxon>Alphaproteobacteria</taxon>
        <taxon>Sneathiellales</taxon>
        <taxon>Sneathiellaceae</taxon>
        <taxon>Oceanibacterium</taxon>
    </lineage>
</organism>
<dbReference type="GO" id="GO:0016887">
    <property type="term" value="F:ATP hydrolysis activity"/>
    <property type="evidence" value="ECO:0007669"/>
    <property type="project" value="InterPro"/>
</dbReference>
<dbReference type="Proteomes" id="UP000193200">
    <property type="component" value="Unassembled WGS sequence"/>
</dbReference>
<keyword evidence="3" id="KW-0536">Nodulation</keyword>
<name>A0A1Y5RKW4_9PROT</name>
<evidence type="ECO:0000256" key="4">
    <source>
        <dbReference type="ARBA" id="ARBA00022741"/>
    </source>
</evidence>
<dbReference type="PROSITE" id="PS50893">
    <property type="entry name" value="ABC_TRANSPORTER_2"/>
    <property type="match status" value="1"/>
</dbReference>
<dbReference type="PANTHER" id="PTHR42711">
    <property type="entry name" value="ABC TRANSPORTER ATP-BINDING PROTEIN"/>
    <property type="match status" value="1"/>
</dbReference>
<accession>A0A1Y5RKW4</accession>
<dbReference type="InterPro" id="IPR003593">
    <property type="entry name" value="AAA+_ATPase"/>
</dbReference>
<dbReference type="SUPFAM" id="SSF52540">
    <property type="entry name" value="P-loop containing nucleoside triphosphate hydrolases"/>
    <property type="match status" value="1"/>
</dbReference>
<evidence type="ECO:0000256" key="5">
    <source>
        <dbReference type="ARBA" id="ARBA00022840"/>
    </source>
</evidence>
<dbReference type="EMBL" id="FWFR01000001">
    <property type="protein sequence ID" value="SLN18745.1"/>
    <property type="molecule type" value="Genomic_DNA"/>
</dbReference>
<dbReference type="PROSITE" id="PS00211">
    <property type="entry name" value="ABC_TRANSPORTER_1"/>
    <property type="match status" value="1"/>
</dbReference>
<dbReference type="EC" id="3.6.3.-" evidence="7"/>
<reference evidence="7 8" key="1">
    <citation type="submission" date="2017-03" db="EMBL/GenBank/DDBJ databases">
        <authorList>
            <person name="Afonso C.L."/>
            <person name="Miller P.J."/>
            <person name="Scott M.A."/>
            <person name="Spackman E."/>
            <person name="Goraichik I."/>
            <person name="Dimitrov K.M."/>
            <person name="Suarez D.L."/>
            <person name="Swayne D.E."/>
        </authorList>
    </citation>
    <scope>NUCLEOTIDE SEQUENCE [LARGE SCALE GENOMIC DNA]</scope>
    <source>
        <strain evidence="7 8">CECT 7691</strain>
    </source>
</reference>
<dbReference type="AlphaFoldDB" id="A0A1Y5RKW4"/>
<dbReference type="InterPro" id="IPR050763">
    <property type="entry name" value="ABC_transporter_ATP-binding"/>
</dbReference>
<keyword evidence="4" id="KW-0547">Nucleotide-binding</keyword>
<dbReference type="FunCoup" id="A0A1Y5RKW4">
    <property type="interactions" value="325"/>
</dbReference>